<reference evidence="2" key="1">
    <citation type="journal article" date="2022" name="Mol. Ecol. Resour.">
        <title>The genomes of chicory, endive, great burdock and yacon provide insights into Asteraceae palaeo-polyploidization history and plant inulin production.</title>
        <authorList>
            <person name="Fan W."/>
            <person name="Wang S."/>
            <person name="Wang H."/>
            <person name="Wang A."/>
            <person name="Jiang F."/>
            <person name="Liu H."/>
            <person name="Zhao H."/>
            <person name="Xu D."/>
            <person name="Zhang Y."/>
        </authorList>
    </citation>
    <scope>NUCLEOTIDE SEQUENCE [LARGE SCALE GENOMIC DNA]</scope>
    <source>
        <strain evidence="2">cv. Punajuju</strain>
    </source>
</reference>
<evidence type="ECO:0000313" key="2">
    <source>
        <dbReference type="Proteomes" id="UP001055811"/>
    </source>
</evidence>
<reference evidence="1 2" key="2">
    <citation type="journal article" date="2022" name="Mol. Ecol. Resour.">
        <title>The genomes of chicory, endive, great burdock and yacon provide insights into Asteraceae paleo-polyploidization history and plant inulin production.</title>
        <authorList>
            <person name="Fan W."/>
            <person name="Wang S."/>
            <person name="Wang H."/>
            <person name="Wang A."/>
            <person name="Jiang F."/>
            <person name="Liu H."/>
            <person name="Zhao H."/>
            <person name="Xu D."/>
            <person name="Zhang Y."/>
        </authorList>
    </citation>
    <scope>NUCLEOTIDE SEQUENCE [LARGE SCALE GENOMIC DNA]</scope>
    <source>
        <strain evidence="2">cv. Punajuju</strain>
        <tissue evidence="1">Leaves</tissue>
    </source>
</reference>
<name>A0ACB9AHR9_CICIN</name>
<accession>A0ACB9AHR9</accession>
<proteinExistence type="predicted"/>
<comment type="caution">
    <text evidence="1">The sequence shown here is derived from an EMBL/GenBank/DDBJ whole genome shotgun (WGS) entry which is preliminary data.</text>
</comment>
<organism evidence="1 2">
    <name type="scientific">Cichorium intybus</name>
    <name type="common">Chicory</name>
    <dbReference type="NCBI Taxonomy" id="13427"/>
    <lineage>
        <taxon>Eukaryota</taxon>
        <taxon>Viridiplantae</taxon>
        <taxon>Streptophyta</taxon>
        <taxon>Embryophyta</taxon>
        <taxon>Tracheophyta</taxon>
        <taxon>Spermatophyta</taxon>
        <taxon>Magnoliopsida</taxon>
        <taxon>eudicotyledons</taxon>
        <taxon>Gunneridae</taxon>
        <taxon>Pentapetalae</taxon>
        <taxon>asterids</taxon>
        <taxon>campanulids</taxon>
        <taxon>Asterales</taxon>
        <taxon>Asteraceae</taxon>
        <taxon>Cichorioideae</taxon>
        <taxon>Cichorieae</taxon>
        <taxon>Cichoriinae</taxon>
        <taxon>Cichorium</taxon>
    </lineage>
</organism>
<evidence type="ECO:0000313" key="1">
    <source>
        <dbReference type="EMBL" id="KAI3709238.1"/>
    </source>
</evidence>
<keyword evidence="2" id="KW-1185">Reference proteome</keyword>
<dbReference type="Proteomes" id="UP001055811">
    <property type="component" value="Linkage Group LG07"/>
</dbReference>
<sequence>MSMVCTLPLRNVYGLPATNSIPHVFNKLQVLEPKSLGKLHRPKVCLLTPFYLLDFQLLTKGPFCQLPDFLAGSCACRVEGGCLGSNVGPWNDPEIMQEEAGYSMHGIA</sequence>
<dbReference type="EMBL" id="CM042015">
    <property type="protein sequence ID" value="KAI3709238.1"/>
    <property type="molecule type" value="Genomic_DNA"/>
</dbReference>
<gene>
    <name evidence="1" type="ORF">L2E82_38997</name>
</gene>
<protein>
    <submittedName>
        <fullName evidence="1">Uncharacterized protein</fullName>
    </submittedName>
</protein>